<protein>
    <recommendedName>
        <fullName evidence="1">WCX domain-containing protein</fullName>
    </recommendedName>
</protein>
<evidence type="ECO:0000313" key="3">
    <source>
        <dbReference type="Proteomes" id="UP000010367"/>
    </source>
</evidence>
<keyword evidence="3" id="KW-1185">Reference proteome</keyword>
<dbReference type="HOGENOM" id="CLU_868579_0_0_3"/>
<dbReference type="KEGG" id="oac:Oscil6304_4909"/>
<gene>
    <name evidence="2" type="ORF">Oscil6304_4909</name>
</gene>
<dbReference type="eggNOG" id="COG2378">
    <property type="taxonomic scope" value="Bacteria"/>
</dbReference>
<dbReference type="EMBL" id="CP003607">
    <property type="protein sequence ID" value="AFY84413.1"/>
    <property type="molecule type" value="Genomic_DNA"/>
</dbReference>
<organism evidence="2 3">
    <name type="scientific">Oscillatoria acuminata PCC 6304</name>
    <dbReference type="NCBI Taxonomy" id="56110"/>
    <lineage>
        <taxon>Bacteria</taxon>
        <taxon>Bacillati</taxon>
        <taxon>Cyanobacteriota</taxon>
        <taxon>Cyanophyceae</taxon>
        <taxon>Oscillatoriophycideae</taxon>
        <taxon>Oscillatoriales</taxon>
        <taxon>Oscillatoriaceae</taxon>
        <taxon>Oscillatoria</taxon>
    </lineage>
</organism>
<dbReference type="OrthoDB" id="490715at2"/>
<evidence type="ECO:0000259" key="1">
    <source>
        <dbReference type="Pfam" id="PF25583"/>
    </source>
</evidence>
<reference evidence="2 3" key="1">
    <citation type="submission" date="2012-06" db="EMBL/GenBank/DDBJ databases">
        <title>Finished chromosome of genome of Oscillatoria acuminata PCC 6304.</title>
        <authorList>
            <consortium name="US DOE Joint Genome Institute"/>
            <person name="Gugger M."/>
            <person name="Coursin T."/>
            <person name="Rippka R."/>
            <person name="Tandeau De Marsac N."/>
            <person name="Huntemann M."/>
            <person name="Wei C.-L."/>
            <person name="Han J."/>
            <person name="Detter J.C."/>
            <person name="Han C."/>
            <person name="Tapia R."/>
            <person name="Davenport K."/>
            <person name="Daligault H."/>
            <person name="Erkkila T."/>
            <person name="Gu W."/>
            <person name="Munk A.C.C."/>
            <person name="Teshima H."/>
            <person name="Xu Y."/>
            <person name="Chain P."/>
            <person name="Chen A."/>
            <person name="Krypides N."/>
            <person name="Mavromatis K."/>
            <person name="Markowitz V."/>
            <person name="Szeto E."/>
            <person name="Ivanova N."/>
            <person name="Mikhailova N."/>
            <person name="Ovchinnikova G."/>
            <person name="Pagani I."/>
            <person name="Pati A."/>
            <person name="Goodwin L."/>
            <person name="Peters L."/>
            <person name="Pitluck S."/>
            <person name="Woyke T."/>
            <person name="Kerfeld C."/>
        </authorList>
    </citation>
    <scope>NUCLEOTIDE SEQUENCE [LARGE SCALE GENOMIC DNA]</scope>
    <source>
        <strain evidence="2 3">PCC 6304</strain>
    </source>
</reference>
<proteinExistence type="predicted"/>
<dbReference type="AlphaFoldDB" id="K9TPT8"/>
<dbReference type="InParanoid" id="K9TPT8"/>
<feature type="domain" description="WCX" evidence="1">
    <location>
        <begin position="233"/>
        <end position="308"/>
    </location>
</feature>
<evidence type="ECO:0000313" key="2">
    <source>
        <dbReference type="EMBL" id="AFY84413.1"/>
    </source>
</evidence>
<sequence>MPVRYSHIALALHILELLAERDRDRNEILDLVGEFLYENNSSIEDVKQKFDRTLRELRDWGFKIDHRPYSLVESNFPIILSASQRHTLYRAAHFLTEMNFATEAQQLVRLSQLGESDSPPDIQVDFAPPTNYSAPQCRRLLEQLQDRCAQKYRFTLRYIDSQKQELTMDLDRCELRLHDGTLYLFAFVPDLEQYHRNLRPELVYRNWLFRVDRIKSVGPPSTQAWVYSSFPTLTIRYRMTGPLANYVPRRIHEQVIERNLKQKYVEIETQEDYPFWFRQRILRYGSNARVIDPPWIVEEIATILRKAASNYDDIPGP</sequence>
<dbReference type="Proteomes" id="UP000010367">
    <property type="component" value="Chromosome"/>
</dbReference>
<dbReference type="PROSITE" id="PS52050">
    <property type="entry name" value="WYL"/>
    <property type="match status" value="1"/>
</dbReference>
<accession>K9TPT8</accession>
<dbReference type="InterPro" id="IPR057727">
    <property type="entry name" value="WCX_dom"/>
</dbReference>
<name>K9TPT8_9CYAN</name>
<dbReference type="Pfam" id="PF25583">
    <property type="entry name" value="WCX"/>
    <property type="match status" value="1"/>
</dbReference>